<dbReference type="InterPro" id="IPR035439">
    <property type="entry name" value="UPF0145_dom_sf"/>
</dbReference>
<evidence type="ECO:0008006" key="4">
    <source>
        <dbReference type="Google" id="ProtNLM"/>
    </source>
</evidence>
<keyword evidence="1" id="KW-1133">Transmembrane helix</keyword>
<feature type="transmembrane region" description="Helical" evidence="1">
    <location>
        <begin position="12"/>
        <end position="31"/>
    </location>
</feature>
<keyword evidence="1" id="KW-0812">Transmembrane</keyword>
<dbReference type="PROSITE" id="PS51257">
    <property type="entry name" value="PROKAR_LIPOPROTEIN"/>
    <property type="match status" value="1"/>
</dbReference>
<dbReference type="EMBL" id="MGDI01000033">
    <property type="protein sequence ID" value="OGL52130.1"/>
    <property type="molecule type" value="Genomic_DNA"/>
</dbReference>
<dbReference type="AlphaFoldDB" id="A0A1F7SED6"/>
<reference evidence="2 3" key="1">
    <citation type="journal article" date="2016" name="Nat. Commun.">
        <title>Thousands of microbial genomes shed light on interconnected biogeochemical processes in an aquifer system.</title>
        <authorList>
            <person name="Anantharaman K."/>
            <person name="Brown C.T."/>
            <person name="Hug L.A."/>
            <person name="Sharon I."/>
            <person name="Castelle C.J."/>
            <person name="Probst A.J."/>
            <person name="Thomas B.C."/>
            <person name="Singh A."/>
            <person name="Wilkins M.J."/>
            <person name="Karaoz U."/>
            <person name="Brodie E.L."/>
            <person name="Williams K.H."/>
            <person name="Hubbard S.S."/>
            <person name="Banfield J.F."/>
        </authorList>
    </citation>
    <scope>NUCLEOTIDE SEQUENCE [LARGE SCALE GENOMIC DNA]</scope>
</reference>
<protein>
    <recommendedName>
        <fullName evidence="4">Lipoprotein</fullName>
    </recommendedName>
</protein>
<name>A0A1F7SED6_9BACT</name>
<accession>A0A1F7SED6</accession>
<evidence type="ECO:0000256" key="1">
    <source>
        <dbReference type="SAM" id="Phobius"/>
    </source>
</evidence>
<sequence>MKNRGKNLFKISVMLLSFILMYGCSFTHYANIGEGYKPVILDRVERPYEEIGVVHVETWTTTLFWLIPFISSLDKAYTKLHDDAGNMGADAIINVEAHVDNRTLGGYMGFISGRGPGIPFILGSTDYHVSGMAIKFK</sequence>
<proteinExistence type="predicted"/>
<organism evidence="2 3">
    <name type="scientific">Candidatus Schekmanbacteria bacterium RIFCSPLOWO2_12_FULL_38_15</name>
    <dbReference type="NCBI Taxonomy" id="1817883"/>
    <lineage>
        <taxon>Bacteria</taxon>
        <taxon>Candidatus Schekmaniibacteriota</taxon>
    </lineage>
</organism>
<evidence type="ECO:0000313" key="2">
    <source>
        <dbReference type="EMBL" id="OGL52130.1"/>
    </source>
</evidence>
<evidence type="ECO:0000313" key="3">
    <source>
        <dbReference type="Proteomes" id="UP000178082"/>
    </source>
</evidence>
<dbReference type="Proteomes" id="UP000178082">
    <property type="component" value="Unassembled WGS sequence"/>
</dbReference>
<feature type="transmembrane region" description="Helical" evidence="1">
    <location>
        <begin position="51"/>
        <end position="70"/>
    </location>
</feature>
<dbReference type="SUPFAM" id="SSF117782">
    <property type="entry name" value="YbjQ-like"/>
    <property type="match status" value="1"/>
</dbReference>
<comment type="caution">
    <text evidence="2">The sequence shown here is derived from an EMBL/GenBank/DDBJ whole genome shotgun (WGS) entry which is preliminary data.</text>
</comment>
<keyword evidence="1" id="KW-0472">Membrane</keyword>
<gene>
    <name evidence="2" type="ORF">A3G31_06840</name>
</gene>
<dbReference type="STRING" id="1817883.A3G31_06840"/>